<organism evidence="18 19">
    <name type="scientific">Psychroserpens algicola</name>
    <dbReference type="NCBI Taxonomy" id="1719034"/>
    <lineage>
        <taxon>Bacteria</taxon>
        <taxon>Pseudomonadati</taxon>
        <taxon>Bacteroidota</taxon>
        <taxon>Flavobacteriia</taxon>
        <taxon>Flavobacteriales</taxon>
        <taxon>Flavobacteriaceae</taxon>
        <taxon>Psychroserpens</taxon>
    </lineage>
</organism>
<dbReference type="Pfam" id="PF01063">
    <property type="entry name" value="Aminotran_4"/>
    <property type="match status" value="1"/>
</dbReference>
<keyword evidence="9 17" id="KW-0808">Transferase</keyword>
<comment type="similarity">
    <text evidence="6 15">Belongs to the class-IV pyridoxal-phosphate-dependent aminotransferase family.</text>
</comment>
<dbReference type="PIRSF" id="PIRSF006468">
    <property type="entry name" value="BCAT1"/>
    <property type="match status" value="1"/>
</dbReference>
<evidence type="ECO:0000256" key="5">
    <source>
        <dbReference type="ARBA" id="ARBA00005072"/>
    </source>
</evidence>
<keyword evidence="19" id="KW-1185">Reference proteome</keyword>
<dbReference type="GO" id="GO:0004084">
    <property type="term" value="F:branched-chain-amino-acid transaminase activity"/>
    <property type="evidence" value="ECO:0007669"/>
    <property type="project" value="UniProtKB-EC"/>
</dbReference>
<keyword evidence="11 17" id="KW-0100">Branched-chain amino acid biosynthesis</keyword>
<dbReference type="NCBIfam" id="TIGR01123">
    <property type="entry name" value="ilvE_II"/>
    <property type="match status" value="1"/>
</dbReference>
<keyword evidence="10 16" id="KW-0663">Pyridoxal phosphate</keyword>
<evidence type="ECO:0000256" key="4">
    <source>
        <dbReference type="ARBA" id="ARBA00004931"/>
    </source>
</evidence>
<dbReference type="Gene3D" id="3.30.470.10">
    <property type="match status" value="1"/>
</dbReference>
<comment type="function">
    <text evidence="2">Acts on leucine, isoleucine and valine.</text>
</comment>
<name>A0ABT0HB31_9FLAO</name>
<dbReference type="InterPro" id="IPR018300">
    <property type="entry name" value="Aminotrans_IV_CS"/>
</dbReference>
<comment type="pathway">
    <text evidence="5">Amino-acid biosynthesis; L-leucine biosynthesis; L-leucine from 3-methyl-2-oxobutanoate: step 4/4.</text>
</comment>
<proteinExistence type="inferred from homology"/>
<evidence type="ECO:0000313" key="18">
    <source>
        <dbReference type="EMBL" id="MCK8481579.1"/>
    </source>
</evidence>
<dbReference type="Gene3D" id="3.20.10.10">
    <property type="entry name" value="D-amino Acid Aminotransferase, subunit A, domain 2"/>
    <property type="match status" value="1"/>
</dbReference>
<comment type="pathway">
    <text evidence="4">Amino-acid biosynthesis; L-valine biosynthesis; L-valine from pyruvate: step 4/4.</text>
</comment>
<evidence type="ECO:0000256" key="1">
    <source>
        <dbReference type="ARBA" id="ARBA00001933"/>
    </source>
</evidence>
<reference evidence="18" key="1">
    <citation type="submission" date="2022-04" db="EMBL/GenBank/DDBJ databases">
        <authorList>
            <person name="Ren T."/>
        </authorList>
    </citation>
    <scope>NUCLEOTIDE SEQUENCE</scope>
    <source>
        <strain evidence="18">F63249</strain>
    </source>
</reference>
<evidence type="ECO:0000256" key="17">
    <source>
        <dbReference type="RuleBase" id="RU004517"/>
    </source>
</evidence>
<evidence type="ECO:0000256" key="9">
    <source>
        <dbReference type="ARBA" id="ARBA00022679"/>
    </source>
</evidence>
<evidence type="ECO:0000256" key="3">
    <source>
        <dbReference type="ARBA" id="ARBA00004824"/>
    </source>
</evidence>
<comment type="pathway">
    <text evidence="3">Amino-acid biosynthesis; L-isoleucine biosynthesis; L-isoleucine from 2-oxobutanoate: step 4/4.</text>
</comment>
<evidence type="ECO:0000313" key="19">
    <source>
        <dbReference type="Proteomes" id="UP001203687"/>
    </source>
</evidence>
<evidence type="ECO:0000256" key="14">
    <source>
        <dbReference type="ARBA" id="ARBA00049229"/>
    </source>
</evidence>
<dbReference type="InterPro" id="IPR043131">
    <property type="entry name" value="BCAT-like_N"/>
</dbReference>
<evidence type="ECO:0000256" key="15">
    <source>
        <dbReference type="RuleBase" id="RU004106"/>
    </source>
</evidence>
<accession>A0ABT0HB31</accession>
<dbReference type="EC" id="2.6.1.42" evidence="17"/>
<evidence type="ECO:0000256" key="16">
    <source>
        <dbReference type="RuleBase" id="RU004516"/>
    </source>
</evidence>
<sequence length="368" mass="41686">MTNFAELNTKKMSSTYTSNLRIEKAATSKLKDVNFENIAFGKTFTDHMFMCDFVNGEWQQPQIMPYQPMTMQPSARVFHYGQAVFEGMKAYKDDDGKVFLFRPEENFKRINKSSARLAMPEFPKDYFFEGLTTLLNLDKDWIKPGVGNSLYIRPFAIAIDPAIAAAPGESYRFMIICAPAKAYYKGTVKVLIAEQFSRSANGGVGYAKAAGNYAAQFYPTNLAQQKGYQQVIWTDADTHTFLEEAGTMNVFFRINDTLITAPTSDRILDGVTRKSLIQLAEDNNIKCEVRPIKVNEIVEASKNGSLKEIFGAGTAAVISPIEGFEYQDTYYELPEIGAHSYSSMLKERMLNIQHNLAEDKHHWRYEIK</sequence>
<protein>
    <recommendedName>
        <fullName evidence="17">Branched-chain-amino-acid aminotransferase</fullName>
        <ecNumber evidence="17">2.6.1.42</ecNumber>
    </recommendedName>
</protein>
<dbReference type="PANTHER" id="PTHR11825">
    <property type="entry name" value="SUBGROUP IIII AMINOTRANSFERASE"/>
    <property type="match status" value="1"/>
</dbReference>
<comment type="cofactor">
    <cofactor evidence="1 16">
        <name>pyridoxal 5'-phosphate</name>
        <dbReference type="ChEBI" id="CHEBI:597326"/>
    </cofactor>
</comment>
<dbReference type="InterPro" id="IPR001544">
    <property type="entry name" value="Aminotrans_IV"/>
</dbReference>
<comment type="catalytic activity">
    <reaction evidence="12 17">
        <text>L-valine + 2-oxoglutarate = 3-methyl-2-oxobutanoate + L-glutamate</text>
        <dbReference type="Rhea" id="RHEA:24813"/>
        <dbReference type="ChEBI" id="CHEBI:11851"/>
        <dbReference type="ChEBI" id="CHEBI:16810"/>
        <dbReference type="ChEBI" id="CHEBI:29985"/>
        <dbReference type="ChEBI" id="CHEBI:57762"/>
        <dbReference type="EC" id="2.6.1.42"/>
    </reaction>
</comment>
<dbReference type="NCBIfam" id="NF009897">
    <property type="entry name" value="PRK13357.1"/>
    <property type="match status" value="1"/>
</dbReference>
<gene>
    <name evidence="18" type="ORF">MUY34_13190</name>
</gene>
<keyword evidence="7 17" id="KW-0032">Aminotransferase</keyword>
<dbReference type="SUPFAM" id="SSF56752">
    <property type="entry name" value="D-aminoacid aminotransferase-like PLP-dependent enzymes"/>
    <property type="match status" value="1"/>
</dbReference>
<evidence type="ECO:0000256" key="2">
    <source>
        <dbReference type="ARBA" id="ARBA00003109"/>
    </source>
</evidence>
<comment type="catalytic activity">
    <reaction evidence="14 17">
        <text>L-leucine + 2-oxoglutarate = 4-methyl-2-oxopentanoate + L-glutamate</text>
        <dbReference type="Rhea" id="RHEA:18321"/>
        <dbReference type="ChEBI" id="CHEBI:16810"/>
        <dbReference type="ChEBI" id="CHEBI:17865"/>
        <dbReference type="ChEBI" id="CHEBI:29985"/>
        <dbReference type="ChEBI" id="CHEBI:57427"/>
        <dbReference type="EC" id="2.6.1.42"/>
    </reaction>
</comment>
<evidence type="ECO:0000256" key="6">
    <source>
        <dbReference type="ARBA" id="ARBA00009320"/>
    </source>
</evidence>
<evidence type="ECO:0000256" key="12">
    <source>
        <dbReference type="ARBA" id="ARBA00048212"/>
    </source>
</evidence>
<evidence type="ECO:0000256" key="8">
    <source>
        <dbReference type="ARBA" id="ARBA00022605"/>
    </source>
</evidence>
<evidence type="ECO:0000256" key="13">
    <source>
        <dbReference type="ARBA" id="ARBA00048798"/>
    </source>
</evidence>
<dbReference type="PANTHER" id="PTHR11825:SF44">
    <property type="entry name" value="BRANCHED-CHAIN-AMINO-ACID AMINOTRANSFERASE"/>
    <property type="match status" value="1"/>
</dbReference>
<evidence type="ECO:0000256" key="7">
    <source>
        <dbReference type="ARBA" id="ARBA00022576"/>
    </source>
</evidence>
<dbReference type="InterPro" id="IPR043132">
    <property type="entry name" value="BCAT-like_C"/>
</dbReference>
<keyword evidence="8 17" id="KW-0028">Amino-acid biosynthesis</keyword>
<dbReference type="Proteomes" id="UP001203687">
    <property type="component" value="Unassembled WGS sequence"/>
</dbReference>
<comment type="catalytic activity">
    <reaction evidence="13 17">
        <text>L-isoleucine + 2-oxoglutarate = (S)-3-methyl-2-oxopentanoate + L-glutamate</text>
        <dbReference type="Rhea" id="RHEA:24801"/>
        <dbReference type="ChEBI" id="CHEBI:16810"/>
        <dbReference type="ChEBI" id="CHEBI:29985"/>
        <dbReference type="ChEBI" id="CHEBI:35146"/>
        <dbReference type="ChEBI" id="CHEBI:58045"/>
        <dbReference type="EC" id="2.6.1.42"/>
    </reaction>
</comment>
<comment type="caution">
    <text evidence="18">The sequence shown here is derived from an EMBL/GenBank/DDBJ whole genome shotgun (WGS) entry which is preliminary data.</text>
</comment>
<dbReference type="EMBL" id="JALPQF010000013">
    <property type="protein sequence ID" value="MCK8481579.1"/>
    <property type="molecule type" value="Genomic_DNA"/>
</dbReference>
<dbReference type="PROSITE" id="PS00770">
    <property type="entry name" value="AA_TRANSFER_CLASS_4"/>
    <property type="match status" value="1"/>
</dbReference>
<evidence type="ECO:0000256" key="10">
    <source>
        <dbReference type="ARBA" id="ARBA00022898"/>
    </source>
</evidence>
<dbReference type="InterPro" id="IPR005786">
    <property type="entry name" value="B_amino_transII"/>
</dbReference>
<dbReference type="InterPro" id="IPR036038">
    <property type="entry name" value="Aminotransferase-like"/>
</dbReference>
<evidence type="ECO:0000256" key="11">
    <source>
        <dbReference type="ARBA" id="ARBA00023304"/>
    </source>
</evidence>
<dbReference type="InterPro" id="IPR033939">
    <property type="entry name" value="BCAT_family"/>
</dbReference>
<dbReference type="CDD" id="cd01557">
    <property type="entry name" value="BCAT_beta_family"/>
    <property type="match status" value="1"/>
</dbReference>